<dbReference type="Proteomes" id="UP000231408">
    <property type="component" value="Unassembled WGS sequence"/>
</dbReference>
<accession>A0A2G9ZPL8</accession>
<dbReference type="GO" id="GO:0045892">
    <property type="term" value="P:negative regulation of DNA-templated transcription"/>
    <property type="evidence" value="ECO:0007669"/>
    <property type="project" value="UniProtKB-ARBA"/>
</dbReference>
<comment type="caution">
    <text evidence="1">The sequence shown here is derived from an EMBL/GenBank/DDBJ whole genome shotgun (WGS) entry which is preliminary data.</text>
</comment>
<dbReference type="GO" id="GO:0046872">
    <property type="term" value="F:metal ion binding"/>
    <property type="evidence" value="ECO:0007669"/>
    <property type="project" value="InterPro"/>
</dbReference>
<dbReference type="EMBL" id="PCSE01000070">
    <property type="protein sequence ID" value="PIP34530.1"/>
    <property type="molecule type" value="Genomic_DNA"/>
</dbReference>
<dbReference type="InterPro" id="IPR038390">
    <property type="entry name" value="Metal_Tscrpt_repr_sf"/>
</dbReference>
<dbReference type="GO" id="GO:0003677">
    <property type="term" value="F:DNA binding"/>
    <property type="evidence" value="ECO:0007669"/>
    <property type="project" value="InterPro"/>
</dbReference>
<sequence length="81" mass="9322">MDKTLMQRINNISGQLAGVGKMMAELEPDCFQVIMQLKAIKSAVSSLMEKYMESEFEYCLNRNKPSEKEQLKKIFSEIAKK</sequence>
<evidence type="ECO:0008006" key="3">
    <source>
        <dbReference type="Google" id="ProtNLM"/>
    </source>
</evidence>
<dbReference type="AlphaFoldDB" id="A0A2G9ZPL8"/>
<organism evidence="1 2">
    <name type="scientific">Candidatus Falkowbacteria bacterium CG23_combo_of_CG06-09_8_20_14_all_41_10</name>
    <dbReference type="NCBI Taxonomy" id="1974571"/>
    <lineage>
        <taxon>Bacteria</taxon>
        <taxon>Candidatus Falkowiibacteriota</taxon>
    </lineage>
</organism>
<dbReference type="PANTHER" id="PTHR33677:SF5">
    <property type="entry name" value="TRANSCRIPTIONAL REPRESSOR FRMR"/>
    <property type="match status" value="1"/>
</dbReference>
<name>A0A2G9ZPL8_9BACT</name>
<evidence type="ECO:0000313" key="2">
    <source>
        <dbReference type="Proteomes" id="UP000231408"/>
    </source>
</evidence>
<protein>
    <recommendedName>
        <fullName evidence="3">Transcriptional regulator</fullName>
    </recommendedName>
</protein>
<dbReference type="Pfam" id="PF02583">
    <property type="entry name" value="Trns_repr_metal"/>
    <property type="match status" value="1"/>
</dbReference>
<gene>
    <name evidence="1" type="ORF">COX21_02445</name>
</gene>
<proteinExistence type="predicted"/>
<dbReference type="InterPro" id="IPR003735">
    <property type="entry name" value="Metal_Tscrpt_repr"/>
</dbReference>
<dbReference type="PANTHER" id="PTHR33677">
    <property type="entry name" value="TRANSCRIPTIONAL REPRESSOR FRMR-RELATED"/>
    <property type="match status" value="1"/>
</dbReference>
<dbReference type="Gene3D" id="1.20.58.1000">
    <property type="entry name" value="Metal-sensitive repressor, helix protomer"/>
    <property type="match status" value="1"/>
</dbReference>
<evidence type="ECO:0000313" key="1">
    <source>
        <dbReference type="EMBL" id="PIP34530.1"/>
    </source>
</evidence>
<reference evidence="1 2" key="1">
    <citation type="submission" date="2017-09" db="EMBL/GenBank/DDBJ databases">
        <title>Depth-based differentiation of microbial function through sediment-hosted aquifers and enrichment of novel symbionts in the deep terrestrial subsurface.</title>
        <authorList>
            <person name="Probst A.J."/>
            <person name="Ladd B."/>
            <person name="Jarett J.K."/>
            <person name="Geller-Mcgrath D.E."/>
            <person name="Sieber C.M."/>
            <person name="Emerson J.B."/>
            <person name="Anantharaman K."/>
            <person name="Thomas B.C."/>
            <person name="Malmstrom R."/>
            <person name="Stieglmeier M."/>
            <person name="Klingl A."/>
            <person name="Woyke T."/>
            <person name="Ryan C.M."/>
            <person name="Banfield J.F."/>
        </authorList>
    </citation>
    <scope>NUCLEOTIDE SEQUENCE [LARGE SCALE GENOMIC DNA]</scope>
    <source>
        <strain evidence="1">CG23_combo_of_CG06-09_8_20_14_all_41_10</strain>
    </source>
</reference>